<organism evidence="5 6">
    <name type="scientific">Pelistega suis</name>
    <dbReference type="NCBI Taxonomy" id="1631957"/>
    <lineage>
        <taxon>Bacteria</taxon>
        <taxon>Pseudomonadati</taxon>
        <taxon>Pseudomonadota</taxon>
        <taxon>Betaproteobacteria</taxon>
        <taxon>Burkholderiales</taxon>
        <taxon>Alcaligenaceae</taxon>
        <taxon>Pelistega</taxon>
    </lineage>
</organism>
<keyword evidence="5" id="KW-0482">Metalloprotease</keyword>
<dbReference type="EMBL" id="JABGBN010000001">
    <property type="protein sequence ID" value="NOL50783.1"/>
    <property type="molecule type" value="Genomic_DNA"/>
</dbReference>
<evidence type="ECO:0000313" key="6">
    <source>
        <dbReference type="Proteomes" id="UP000537862"/>
    </source>
</evidence>
<dbReference type="Gene3D" id="3.30.2290.10">
    <property type="entry name" value="PmbA/TldD superfamily"/>
    <property type="match status" value="1"/>
</dbReference>
<proteinExistence type="inferred from homology"/>
<evidence type="ECO:0000256" key="1">
    <source>
        <dbReference type="ARBA" id="ARBA00005836"/>
    </source>
</evidence>
<dbReference type="RefSeq" id="WP_171679473.1">
    <property type="nucleotide sequence ID" value="NZ_JABGBN010000001.1"/>
</dbReference>
<reference evidence="5 6" key="1">
    <citation type="submission" date="2020-05" db="EMBL/GenBank/DDBJ databases">
        <authorList>
            <person name="Niu N."/>
        </authorList>
    </citation>
    <scope>NUCLEOTIDE SEQUENCE [LARGE SCALE GENOMIC DNA]</scope>
    <source>
        <strain evidence="5 6">3340-03</strain>
    </source>
</reference>
<dbReference type="InterPro" id="IPR045569">
    <property type="entry name" value="Metalloprtase-TldD/E_C"/>
</dbReference>
<dbReference type="PANTHER" id="PTHR43421:SF1">
    <property type="entry name" value="METALLOPROTEASE PMBA"/>
    <property type="match status" value="1"/>
</dbReference>
<dbReference type="GO" id="GO:0005829">
    <property type="term" value="C:cytosol"/>
    <property type="evidence" value="ECO:0007669"/>
    <property type="project" value="TreeGrafter"/>
</dbReference>
<comment type="caution">
    <text evidence="5">The sequence shown here is derived from an EMBL/GenBank/DDBJ whole genome shotgun (WGS) entry which is preliminary data.</text>
</comment>
<dbReference type="Pfam" id="PF19290">
    <property type="entry name" value="PmbA_TldD_2nd"/>
    <property type="match status" value="1"/>
</dbReference>
<dbReference type="InterPro" id="IPR045570">
    <property type="entry name" value="Metalloprtase-TldD/E_cen_dom"/>
</dbReference>
<feature type="domain" description="Metalloprotease TldD/E N-terminal" evidence="2">
    <location>
        <begin position="47"/>
        <end position="107"/>
    </location>
</feature>
<accession>A0A849P413</accession>
<dbReference type="InterPro" id="IPR002510">
    <property type="entry name" value="Metalloprtase-TldD/E_N"/>
</dbReference>
<keyword evidence="5" id="KW-0378">Hydrolase</keyword>
<dbReference type="NCBIfam" id="NF008268">
    <property type="entry name" value="PRK11040.1"/>
    <property type="match status" value="1"/>
</dbReference>
<dbReference type="Pfam" id="PF01523">
    <property type="entry name" value="PmbA_TldD_1st"/>
    <property type="match status" value="1"/>
</dbReference>
<evidence type="ECO:0000259" key="2">
    <source>
        <dbReference type="Pfam" id="PF01523"/>
    </source>
</evidence>
<name>A0A849P413_9BURK</name>
<dbReference type="Pfam" id="PF19289">
    <property type="entry name" value="PmbA_TldD_3rd"/>
    <property type="match status" value="1"/>
</dbReference>
<gene>
    <name evidence="5" type="primary">pmbA</name>
    <name evidence="5" type="ORF">HKX39_01135</name>
</gene>
<sequence length="461" mass="49838">MITLTPDKCQVSLRNTVIKMKMNFEELVQMALEEAKQLGASQAVAEVSESSGLSVSVRKASVETVEQTNDRSLGVTVYKGKSRASASTSSLTPDAIRDTVKAAWDIAKYTAEDEFAGLPDKEDLATEFPDLKLYKPWKIDSQEAIELATRLEDAAVSYNKAISNSEGAQVNSSTGRFVLGNSHGFLAGYQYSNHGMSTAVIAGKGNQMQRDYWYTSHRYPEKLANPQQVGEYAAQRALSRLGAKRIPTGKYPVLFEAPLAIGLLGAFAQAISGGALYRKSSFLCDSLGKKVMASHLSITDDPFIKGAMGSSAFDEEGVRTQKRELLTNGVLNGYLLSTYTARKLGMRSTGNAGGSHNLSIRSSLTKRSDDFEALLQKMGTGLLVTELMGQGVNYVTGDYSRGVFGYWVENGVIQHAVQEVTIAGNLKEMFAQIIALGSDEYTRGSKTSGSILIEQMSVAGL</sequence>
<feature type="domain" description="Metalloprotease TldD/E C-terminal" evidence="3">
    <location>
        <begin position="248"/>
        <end position="460"/>
    </location>
</feature>
<dbReference type="Proteomes" id="UP000537862">
    <property type="component" value="Unassembled WGS sequence"/>
</dbReference>
<dbReference type="AlphaFoldDB" id="A0A849P413"/>
<evidence type="ECO:0000259" key="3">
    <source>
        <dbReference type="Pfam" id="PF19289"/>
    </source>
</evidence>
<comment type="similarity">
    <text evidence="1">Belongs to the peptidase U62 family.</text>
</comment>
<protein>
    <submittedName>
        <fullName evidence="5">Metalloprotease PmbA</fullName>
    </submittedName>
</protein>
<feature type="domain" description="Metalloprotease TldD/E central" evidence="4">
    <location>
        <begin position="135"/>
        <end position="241"/>
    </location>
</feature>
<dbReference type="InterPro" id="IPR047657">
    <property type="entry name" value="PmbA"/>
</dbReference>
<dbReference type="GO" id="GO:0008237">
    <property type="term" value="F:metallopeptidase activity"/>
    <property type="evidence" value="ECO:0007669"/>
    <property type="project" value="UniProtKB-KW"/>
</dbReference>
<evidence type="ECO:0000259" key="4">
    <source>
        <dbReference type="Pfam" id="PF19290"/>
    </source>
</evidence>
<dbReference type="PANTHER" id="PTHR43421">
    <property type="entry name" value="METALLOPROTEASE PMBA"/>
    <property type="match status" value="1"/>
</dbReference>
<dbReference type="SUPFAM" id="SSF111283">
    <property type="entry name" value="Putative modulator of DNA gyrase, PmbA/TldD"/>
    <property type="match status" value="1"/>
</dbReference>
<dbReference type="InterPro" id="IPR035068">
    <property type="entry name" value="TldD/PmbA_N"/>
</dbReference>
<dbReference type="InterPro" id="IPR036059">
    <property type="entry name" value="TldD/PmbA_sf"/>
</dbReference>
<evidence type="ECO:0000313" key="5">
    <source>
        <dbReference type="EMBL" id="NOL50783.1"/>
    </source>
</evidence>
<keyword evidence="5" id="KW-0645">Protease</keyword>
<dbReference type="GO" id="GO:0006508">
    <property type="term" value="P:proteolysis"/>
    <property type="evidence" value="ECO:0007669"/>
    <property type="project" value="UniProtKB-KW"/>
</dbReference>
<keyword evidence="6" id="KW-1185">Reference proteome</keyword>